<keyword evidence="3 4" id="KW-0456">Lyase</keyword>
<comment type="caution">
    <text evidence="5">The sequence shown here is derived from an EMBL/GenBank/DDBJ whole genome shotgun (WGS) entry which is preliminary data.</text>
</comment>
<dbReference type="Gene3D" id="3.40.190.10">
    <property type="entry name" value="Periplasmic binding protein-like II"/>
    <property type="match status" value="2"/>
</dbReference>
<evidence type="ECO:0000313" key="5">
    <source>
        <dbReference type="EMBL" id="MBZ5714207.1"/>
    </source>
</evidence>
<dbReference type="PANTHER" id="PTHR37167">
    <property type="entry name" value="1,4-DIHYDROXY-6-NAPHTOATE SYNTHASE"/>
    <property type="match status" value="1"/>
</dbReference>
<gene>
    <name evidence="4" type="primary">mqnD</name>
    <name evidence="5" type="ORF">K7C98_33665</name>
</gene>
<dbReference type="Proteomes" id="UP001139031">
    <property type="component" value="Unassembled WGS sequence"/>
</dbReference>
<dbReference type="EMBL" id="JAIRAU010000047">
    <property type="protein sequence ID" value="MBZ5714207.1"/>
    <property type="molecule type" value="Genomic_DNA"/>
</dbReference>
<dbReference type="InterPro" id="IPR003773">
    <property type="entry name" value="Menaquinone_biosynth"/>
</dbReference>
<organism evidence="5 6">
    <name type="scientific">Nannocystis pusilla</name>
    <dbReference type="NCBI Taxonomy" id="889268"/>
    <lineage>
        <taxon>Bacteria</taxon>
        <taxon>Pseudomonadati</taxon>
        <taxon>Myxococcota</taxon>
        <taxon>Polyangia</taxon>
        <taxon>Nannocystales</taxon>
        <taxon>Nannocystaceae</taxon>
        <taxon>Nannocystis</taxon>
    </lineage>
</organism>
<keyword evidence="6" id="KW-1185">Reference proteome</keyword>
<dbReference type="RefSeq" id="WP_224195939.1">
    <property type="nucleotide sequence ID" value="NZ_JAIRAU010000047.1"/>
</dbReference>
<proteinExistence type="inferred from homology"/>
<feature type="binding site" evidence="4">
    <location>
        <begin position="61"/>
        <end position="63"/>
    </location>
    <ligand>
        <name>substrate</name>
    </ligand>
</feature>
<dbReference type="InterPro" id="IPR030869">
    <property type="entry name" value="MqnD"/>
</dbReference>
<comment type="pathway">
    <text evidence="1 4">Quinol/quinone metabolism; menaquinone biosynthesis.</text>
</comment>
<accession>A0ABS7U109</accession>
<dbReference type="SUPFAM" id="SSF53850">
    <property type="entry name" value="Periplasmic binding protein-like II"/>
    <property type="match status" value="1"/>
</dbReference>
<keyword evidence="2 4" id="KW-0474">Menaquinone biosynthesis</keyword>
<feature type="active site" description="Proton acceptor" evidence="4">
    <location>
        <position position="154"/>
    </location>
</feature>
<evidence type="ECO:0000256" key="2">
    <source>
        <dbReference type="ARBA" id="ARBA00022428"/>
    </source>
</evidence>
<comment type="similarity">
    <text evidence="4">Belongs to the MqnA/MqnD family. MqnD subfamily.</text>
</comment>
<dbReference type="CDD" id="cd13635">
    <property type="entry name" value="PBP2_Ttha1568_Mqnd"/>
    <property type="match status" value="1"/>
</dbReference>
<protein>
    <recommendedName>
        <fullName evidence="4">1,4-dihydroxy-6-naphtoate synthase</fullName>
        <ecNumber evidence="4">4.1.99.29</ecNumber>
    </recommendedName>
    <alternativeName>
        <fullName evidence="4">Menaquinone biosynthetic enzyme MqnD</fullName>
    </alternativeName>
</protein>
<dbReference type="Pfam" id="PF02621">
    <property type="entry name" value="VitK2_biosynth"/>
    <property type="match status" value="1"/>
</dbReference>
<dbReference type="HAMAP" id="MF_00996">
    <property type="entry name" value="MqnD"/>
    <property type="match status" value="1"/>
</dbReference>
<dbReference type="EC" id="4.1.99.29" evidence="4"/>
<reference evidence="5" key="1">
    <citation type="submission" date="2021-08" db="EMBL/GenBank/DDBJ databases">
        <authorList>
            <person name="Stevens D.C."/>
        </authorList>
    </citation>
    <scope>NUCLEOTIDE SEQUENCE</scope>
    <source>
        <strain evidence="5">DSM 53165</strain>
    </source>
</reference>
<name>A0ABS7U109_9BACT</name>
<dbReference type="PANTHER" id="PTHR37167:SF1">
    <property type="entry name" value="1,4-DIHYDROXY-6-NAPHTOATE SYNTHASE"/>
    <property type="match status" value="1"/>
</dbReference>
<comment type="function">
    <text evidence="4">Catalyzes the conversion of cyclic dehypoxanthine futalosine (cyclic DHFL) into 1,4-dihydroxy-6-naphthoate, a step in the biosynthesis of menaquinone (MK, vitamin K2).</text>
</comment>
<comment type="catalytic activity">
    <reaction evidence="4">
        <text>cyclic dehypoxanthinylfutalosinate = 1,4-dihydroxy-6-naphthoate + dihydroxyacetone</text>
        <dbReference type="Rhea" id="RHEA:33087"/>
        <dbReference type="ChEBI" id="CHEBI:16016"/>
        <dbReference type="ChEBI" id="CHEBI:64254"/>
        <dbReference type="ChEBI" id="CHEBI:64270"/>
        <dbReference type="EC" id="4.1.99.29"/>
    </reaction>
</comment>
<evidence type="ECO:0000313" key="6">
    <source>
        <dbReference type="Proteomes" id="UP001139031"/>
    </source>
</evidence>
<evidence type="ECO:0000256" key="4">
    <source>
        <dbReference type="HAMAP-Rule" id="MF_00996"/>
    </source>
</evidence>
<evidence type="ECO:0000256" key="3">
    <source>
        <dbReference type="ARBA" id="ARBA00023239"/>
    </source>
</evidence>
<sequence length="274" mass="29179">MSASEPLAIGFSPCPNDTWMFDALVRVPEFVPGLRPLPWLADIEALNERALAGEEPLPVTKLSAHGLFWVEHNYMVLRTGAALGRGCGPLVVARAAGELGELAGRKIAIPGAYTTAHLLLRCFAPASATVVPMRFDRIMPAVAAGEVDAGLVIHEARFVFRDHGLVQVADLGEVWEAATGLPLPLGVIAAHRSLPAWQVRAVEEGIARSIAAAEADPAAAWPFVKAHAQELSDEVCRQHIALYVNQFSRDMGAEGAAALAELRARGRAAGLLPR</sequence>
<evidence type="ECO:0000256" key="1">
    <source>
        <dbReference type="ARBA" id="ARBA00004863"/>
    </source>
</evidence>
<feature type="binding site" evidence="4">
    <location>
        <begin position="115"/>
        <end position="116"/>
    </location>
    <ligand>
        <name>substrate</name>
    </ligand>
</feature>